<dbReference type="InterPro" id="IPR002104">
    <property type="entry name" value="Integrase_catalytic"/>
</dbReference>
<dbReference type="InterPro" id="IPR011010">
    <property type="entry name" value="DNA_brk_join_enz"/>
</dbReference>
<comment type="similarity">
    <text evidence="1">Belongs to the 'phage' integrase family.</text>
</comment>
<dbReference type="Pfam" id="PF13102">
    <property type="entry name" value="Phage_int_SAM_5"/>
    <property type="match status" value="1"/>
</dbReference>
<dbReference type="Gene3D" id="1.10.150.130">
    <property type="match status" value="1"/>
</dbReference>
<reference evidence="5 6" key="1">
    <citation type="submission" date="2019-02" db="EMBL/GenBank/DDBJ databases">
        <authorList>
            <consortium name="Pathogen Informatics"/>
        </authorList>
    </citation>
    <scope>NUCLEOTIDE SEQUENCE [LARGE SCALE GENOMIC DNA]</scope>
    <source>
        <strain evidence="5 6">3012STDY6944375</strain>
    </source>
</reference>
<name>A0A4U8WBG4_9FLAO</name>
<dbReference type="Pfam" id="PF17293">
    <property type="entry name" value="Arm-DNA-bind_5"/>
    <property type="match status" value="1"/>
</dbReference>
<proteinExistence type="inferred from homology"/>
<dbReference type="Proteomes" id="UP000290013">
    <property type="component" value="Chromosome"/>
</dbReference>
<dbReference type="GO" id="GO:0003677">
    <property type="term" value="F:DNA binding"/>
    <property type="evidence" value="ECO:0007669"/>
    <property type="project" value="UniProtKB-KW"/>
</dbReference>
<dbReference type="RefSeq" id="WP_130913077.1">
    <property type="nucleotide sequence ID" value="NZ_LR215974.1"/>
</dbReference>
<keyword evidence="3" id="KW-0233">DNA recombination</keyword>
<dbReference type="InterPro" id="IPR035386">
    <property type="entry name" value="Arm-DNA-bind_5"/>
</dbReference>
<dbReference type="PANTHER" id="PTHR30349">
    <property type="entry name" value="PHAGE INTEGRASE-RELATED"/>
    <property type="match status" value="1"/>
</dbReference>
<dbReference type="GO" id="GO:0006310">
    <property type="term" value="P:DNA recombination"/>
    <property type="evidence" value="ECO:0007669"/>
    <property type="project" value="UniProtKB-KW"/>
</dbReference>
<accession>A0A4U8WBG4</accession>
<evidence type="ECO:0000259" key="4">
    <source>
        <dbReference type="PROSITE" id="PS51898"/>
    </source>
</evidence>
<evidence type="ECO:0000256" key="3">
    <source>
        <dbReference type="ARBA" id="ARBA00023172"/>
    </source>
</evidence>
<gene>
    <name evidence="5" type="primary">xerC_1</name>
    <name evidence="5" type="ORF">NCTC12078_00149</name>
</gene>
<dbReference type="AlphaFoldDB" id="A0A4U8WBG4"/>
<evidence type="ECO:0000313" key="5">
    <source>
        <dbReference type="EMBL" id="VFB02175.1"/>
    </source>
</evidence>
<organism evidence="5 6">
    <name type="scientific">Chryseobacterium taihuense</name>
    <dbReference type="NCBI Taxonomy" id="1141221"/>
    <lineage>
        <taxon>Bacteria</taxon>
        <taxon>Pseudomonadati</taxon>
        <taxon>Bacteroidota</taxon>
        <taxon>Flavobacteriia</taxon>
        <taxon>Flavobacteriales</taxon>
        <taxon>Weeksellaceae</taxon>
        <taxon>Chryseobacterium group</taxon>
        <taxon>Chryseobacterium</taxon>
    </lineage>
</organism>
<dbReference type="InterPro" id="IPR025269">
    <property type="entry name" value="SAM-like_dom"/>
</dbReference>
<dbReference type="PROSITE" id="PS51898">
    <property type="entry name" value="TYR_RECOMBINASE"/>
    <property type="match status" value="1"/>
</dbReference>
<dbReference type="CDD" id="cd01185">
    <property type="entry name" value="INTN1_C_like"/>
    <property type="match status" value="1"/>
</dbReference>
<dbReference type="InterPro" id="IPR010998">
    <property type="entry name" value="Integrase_recombinase_N"/>
</dbReference>
<dbReference type="GO" id="GO:0015074">
    <property type="term" value="P:DNA integration"/>
    <property type="evidence" value="ECO:0007669"/>
    <property type="project" value="InterPro"/>
</dbReference>
<evidence type="ECO:0000256" key="2">
    <source>
        <dbReference type="ARBA" id="ARBA00023125"/>
    </source>
</evidence>
<dbReference type="Pfam" id="PF00589">
    <property type="entry name" value="Phage_integrase"/>
    <property type="match status" value="1"/>
</dbReference>
<sequence length="385" mass="44774">MNKYSIKIVRRTDKRNAKGENPLILQIIINSRTKKISLKESIDEKYWDDKNSKAIGKGFKLLNVKLDKIKSDLQTFCSLQEAGGVSITFDLIDRHLKGKNDNDFYQLFDDIVENKNIKKATLYKYSLLRSRLKSFKSNIYTSDIDYNFVKSFDSFLRKMDLKDGGALYNMHKYLKSIINQIYLMQKISFSPYNNFKFEGPKVNEEYLTEDEVISLRNLRFDDGQTKKYKLTKDMFLFSCYTGLRFIDCDCLLVKNIDLKNSVLSIIQEKTNQVLKVPFSSQAKTLLCKYMIGKGKEEKVFPKITNKSINEKLKDLADMAEINKRVHFHLGRHTFGSSLVNMYNIPLPLVSKLLGHNNISNTLIYTNSNFSILQNAMKDFRYGKKP</sequence>
<protein>
    <submittedName>
        <fullName evidence="5">Tyrosine recombinase XerC</fullName>
    </submittedName>
</protein>
<dbReference type="InterPro" id="IPR050090">
    <property type="entry name" value="Tyrosine_recombinase_XerCD"/>
</dbReference>
<dbReference type="KEGG" id="ctai:NCTC12078_00149"/>
<dbReference type="Gene3D" id="1.10.443.10">
    <property type="entry name" value="Intergrase catalytic core"/>
    <property type="match status" value="1"/>
</dbReference>
<dbReference type="EMBL" id="LR215974">
    <property type="protein sequence ID" value="VFB02175.1"/>
    <property type="molecule type" value="Genomic_DNA"/>
</dbReference>
<dbReference type="SUPFAM" id="SSF56349">
    <property type="entry name" value="DNA breaking-rejoining enzymes"/>
    <property type="match status" value="1"/>
</dbReference>
<dbReference type="PANTHER" id="PTHR30349:SF64">
    <property type="entry name" value="PROPHAGE INTEGRASE INTD-RELATED"/>
    <property type="match status" value="1"/>
</dbReference>
<evidence type="ECO:0000256" key="1">
    <source>
        <dbReference type="ARBA" id="ARBA00008857"/>
    </source>
</evidence>
<dbReference type="InterPro" id="IPR013762">
    <property type="entry name" value="Integrase-like_cat_sf"/>
</dbReference>
<keyword evidence="2" id="KW-0238">DNA-binding</keyword>
<evidence type="ECO:0000313" key="6">
    <source>
        <dbReference type="Proteomes" id="UP000290013"/>
    </source>
</evidence>
<feature type="domain" description="Tyr recombinase" evidence="4">
    <location>
        <begin position="202"/>
        <end position="377"/>
    </location>
</feature>